<organism evidence="4 5">
    <name type="scientific">Defluviicoccus vanus</name>
    <dbReference type="NCBI Taxonomy" id="111831"/>
    <lineage>
        <taxon>Bacteria</taxon>
        <taxon>Pseudomonadati</taxon>
        <taxon>Pseudomonadota</taxon>
        <taxon>Alphaproteobacteria</taxon>
        <taxon>Rhodospirillales</taxon>
        <taxon>Rhodospirillaceae</taxon>
        <taxon>Defluviicoccus</taxon>
    </lineage>
</organism>
<name>A0A7H1N1Q2_9PROT</name>
<dbReference type="InterPro" id="IPR038670">
    <property type="entry name" value="HslJ-like_sf"/>
</dbReference>
<gene>
    <name evidence="4" type="ORF">HQ394_10290</name>
</gene>
<dbReference type="InterPro" id="IPR053196">
    <property type="entry name" value="Lipoprotein_YbaY-like"/>
</dbReference>
<dbReference type="Proteomes" id="UP000516369">
    <property type="component" value="Chromosome"/>
</dbReference>
<dbReference type="AlphaFoldDB" id="A0A7H1N1Q2"/>
<dbReference type="Pfam" id="PF09619">
    <property type="entry name" value="YscW"/>
    <property type="match status" value="1"/>
</dbReference>
<protein>
    <submittedName>
        <fullName evidence="4">YbaY family lipoprotein</fullName>
    </submittedName>
</protein>
<proteinExistence type="predicted"/>
<sequence>MIPEGEAIDGSSQKQTPSLFQRPDRDSIALVDTNRGLEKPMRIRVILHLIAIALLFAIMRPVTSTAAEVTGTASYRERITLPADAVFEATLEDISRLDAPAVVISRTEIPGPGQPPIAFALAYDPAKIDQRFTYGVRTRITAAGQLLFTSDTVHPVLTRGAPAAIAITMRKVAEPAAEAAEKPATDVPAGATQGTSGDAQPASTPQPQILSGMFVYLADAARLTECHTDRSYPVAMEGDFRRLERAYLQSRRAPGQPLMVTFEGNLVERPRMEGEGTETTAVVERFINVWPGELCERNRADATLTNTYWRIVKFGDELVPAANRQREPHMILRDDGMRFNATVGCNQMIGGYEVRGDELKFKAAASTMMACLPPLDKLEQRLAEVLSKTRHWHIAGQFLELSDAEGKHLALFQSVYMR</sequence>
<dbReference type="EMBL" id="CP053923">
    <property type="protein sequence ID" value="QNT69638.1"/>
    <property type="molecule type" value="Genomic_DNA"/>
</dbReference>
<keyword evidence="5" id="KW-1185">Reference proteome</keyword>
<dbReference type="InterPro" id="IPR038139">
    <property type="entry name" value="NlpE_C_sf"/>
</dbReference>
<dbReference type="InterPro" id="IPR033450">
    <property type="entry name" value="NlpE_C"/>
</dbReference>
<dbReference type="Pfam" id="PF03724">
    <property type="entry name" value="META"/>
    <property type="match status" value="1"/>
</dbReference>
<feature type="domain" description="DUF306" evidence="2">
    <location>
        <begin position="302"/>
        <end position="412"/>
    </location>
</feature>
<dbReference type="PANTHER" id="PTHR38013">
    <property type="entry name" value="GLYCOPROTEIN/POLYSACCHARIDE METABOLISM"/>
    <property type="match status" value="1"/>
</dbReference>
<accession>A0A7H1N1Q2</accession>
<evidence type="ECO:0000313" key="5">
    <source>
        <dbReference type="Proteomes" id="UP000516369"/>
    </source>
</evidence>
<evidence type="ECO:0000256" key="1">
    <source>
        <dbReference type="SAM" id="MobiDB-lite"/>
    </source>
</evidence>
<dbReference type="InterPro" id="IPR039366">
    <property type="entry name" value="Pilotin"/>
</dbReference>
<evidence type="ECO:0000313" key="4">
    <source>
        <dbReference type="EMBL" id="QNT69638.1"/>
    </source>
</evidence>
<dbReference type="Gene3D" id="2.40.50.540">
    <property type="match status" value="1"/>
</dbReference>
<dbReference type="RefSeq" id="WP_190260157.1">
    <property type="nucleotide sequence ID" value="NZ_CP053923.1"/>
</dbReference>
<reference evidence="4 5" key="1">
    <citation type="submission" date="2020-05" db="EMBL/GenBank/DDBJ databases">
        <title>Complete closed genome sequence of Defluviicoccus vanus.</title>
        <authorList>
            <person name="Bessarab I."/>
            <person name="Arumugam K."/>
            <person name="Maszenan A.M."/>
            <person name="Seviour R.J."/>
            <person name="Williams R.B."/>
        </authorList>
    </citation>
    <scope>NUCLEOTIDE SEQUENCE [LARGE SCALE GENOMIC DNA]</scope>
    <source>
        <strain evidence="4 5">Ben 114</strain>
    </source>
</reference>
<feature type="compositionally biased region" description="Polar residues" evidence="1">
    <location>
        <begin position="10"/>
        <end position="19"/>
    </location>
</feature>
<feature type="region of interest" description="Disordered" evidence="1">
    <location>
        <begin position="1"/>
        <end position="21"/>
    </location>
</feature>
<dbReference type="KEGG" id="dvn:HQ394_10290"/>
<dbReference type="Pfam" id="PF17185">
    <property type="entry name" value="NlpE_C"/>
    <property type="match status" value="1"/>
</dbReference>
<dbReference type="PANTHER" id="PTHR38013:SF1">
    <property type="entry name" value="GLYCOPROTEIN_POLYSACCHARIDE METABOLISM"/>
    <property type="match status" value="1"/>
</dbReference>
<keyword evidence="4" id="KW-0449">Lipoprotein</keyword>
<dbReference type="Gene3D" id="2.40.128.270">
    <property type="match status" value="1"/>
</dbReference>
<dbReference type="InterPro" id="IPR005184">
    <property type="entry name" value="DUF306_Meta_HslJ"/>
</dbReference>
<feature type="compositionally biased region" description="Polar residues" evidence="1">
    <location>
        <begin position="192"/>
        <end position="205"/>
    </location>
</feature>
<evidence type="ECO:0000259" key="2">
    <source>
        <dbReference type="Pfam" id="PF03724"/>
    </source>
</evidence>
<feature type="region of interest" description="Disordered" evidence="1">
    <location>
        <begin position="177"/>
        <end position="205"/>
    </location>
</feature>
<evidence type="ECO:0000259" key="3">
    <source>
        <dbReference type="Pfam" id="PF17185"/>
    </source>
</evidence>
<feature type="domain" description="NlpE C-terminal OB" evidence="3">
    <location>
        <begin position="207"/>
        <end position="296"/>
    </location>
</feature>